<dbReference type="SUPFAM" id="SSF52058">
    <property type="entry name" value="L domain-like"/>
    <property type="match status" value="1"/>
</dbReference>
<dbReference type="InterPro" id="IPR032675">
    <property type="entry name" value="LRR_dom_sf"/>
</dbReference>
<dbReference type="Gene3D" id="3.80.10.10">
    <property type="entry name" value="Ribonuclease Inhibitor"/>
    <property type="match status" value="2"/>
</dbReference>
<name>A0A814AP27_9BILA</name>
<dbReference type="InterPro" id="IPR001611">
    <property type="entry name" value="Leu-rich_rpt"/>
</dbReference>
<dbReference type="GO" id="GO:0005615">
    <property type="term" value="C:extracellular space"/>
    <property type="evidence" value="ECO:0007669"/>
    <property type="project" value="TreeGrafter"/>
</dbReference>
<dbReference type="OrthoDB" id="827707at2759"/>
<comment type="caution">
    <text evidence="2">The sequence shown here is derived from an EMBL/GenBank/DDBJ whole genome shotgun (WGS) entry which is preliminary data.</text>
</comment>
<dbReference type="PANTHER" id="PTHR24373:SF370">
    <property type="entry name" value="FISH-LIPS, ISOFORM E"/>
    <property type="match status" value="1"/>
</dbReference>
<evidence type="ECO:0000313" key="2">
    <source>
        <dbReference type="EMBL" id="CAF0914801.1"/>
    </source>
</evidence>
<dbReference type="Proteomes" id="UP000663879">
    <property type="component" value="Unassembled WGS sequence"/>
</dbReference>
<dbReference type="InterPro" id="IPR050328">
    <property type="entry name" value="Dev_Immune_Receptor"/>
</dbReference>
<dbReference type="GO" id="GO:0031012">
    <property type="term" value="C:extracellular matrix"/>
    <property type="evidence" value="ECO:0007669"/>
    <property type="project" value="TreeGrafter"/>
</dbReference>
<keyword evidence="3" id="KW-1185">Reference proteome</keyword>
<accession>A0A814AP27</accession>
<dbReference type="Pfam" id="PF13855">
    <property type="entry name" value="LRR_8"/>
    <property type="match status" value="1"/>
</dbReference>
<evidence type="ECO:0000256" key="1">
    <source>
        <dbReference type="ARBA" id="ARBA00022729"/>
    </source>
</evidence>
<gene>
    <name evidence="2" type="ORF">OXX778_LOCUS12090</name>
</gene>
<organism evidence="2 3">
    <name type="scientific">Brachionus calyciflorus</name>
    <dbReference type="NCBI Taxonomy" id="104777"/>
    <lineage>
        <taxon>Eukaryota</taxon>
        <taxon>Metazoa</taxon>
        <taxon>Spiralia</taxon>
        <taxon>Gnathifera</taxon>
        <taxon>Rotifera</taxon>
        <taxon>Eurotatoria</taxon>
        <taxon>Monogononta</taxon>
        <taxon>Pseudotrocha</taxon>
        <taxon>Ploima</taxon>
        <taxon>Brachionidae</taxon>
        <taxon>Brachionus</taxon>
    </lineage>
</organism>
<sequence>MNRIRNEFLEYYSNLANEIDIKSEKAIDSFKNDDTIVNKINSQREEIIIKVKEVEKTNLNNLNDSLLEGQSCFFIPSLDSLDSQTKTDDNSNFEFHSHIGQLVVINFNLNKTIIKKLIRRHVPKIHNEDSNKFDTCDEFVRFKVFLKLIESKRDESLVDLTHSENNIIAELDLSDDYTDLNENSLSFISTCLNVEFLEKLKIENYSVRVLPKNFFRPLKYLTKLKLSLRNLRHLPQGVFNGLKYLEILKLCDFTSTKIEPNIFKNLISLEKLVLYRVSLKNDGLFRSLKNLKKLVIKNCRSSYFELKSFNTLKNLEYLKFLKNSISQLELYGYWGFKSLKILEIDQNLELYKINPRLEILSYKFYKLKCVNNFKMLKFLNIRKCYFKSIDFLNGLNELEFLDINLPVDLIDSFELVNLPKLKFLVLTCENIPNFNESLNNLQGLELSGCRFLPRDQFVNLVNLDYLYVSHSEFVIKTFINANFQIINQLKYLKYDSNFFFGFIDDEIEKEKIRRDSTLKFFKEPNETVIEIDNYSIEIMGKLKEEVISEKVYFEKYLQVSECVREFFLSSESNYFEKYFRNTQKRRLNFDLTISDESSDDRYDYSYEQDEQNFVDT</sequence>
<proteinExistence type="predicted"/>
<reference evidence="2" key="1">
    <citation type="submission" date="2021-02" db="EMBL/GenBank/DDBJ databases">
        <authorList>
            <person name="Nowell W R."/>
        </authorList>
    </citation>
    <scope>NUCLEOTIDE SEQUENCE</scope>
    <source>
        <strain evidence="2">Ploen Becks lab</strain>
    </source>
</reference>
<keyword evidence="1" id="KW-0732">Signal</keyword>
<dbReference type="PANTHER" id="PTHR24373">
    <property type="entry name" value="SLIT RELATED LEUCINE-RICH REPEAT NEURONAL PROTEIN"/>
    <property type="match status" value="1"/>
</dbReference>
<dbReference type="AlphaFoldDB" id="A0A814AP27"/>
<dbReference type="EMBL" id="CAJNOC010002137">
    <property type="protein sequence ID" value="CAF0914801.1"/>
    <property type="molecule type" value="Genomic_DNA"/>
</dbReference>
<protein>
    <submittedName>
        <fullName evidence="2">Uncharacterized protein</fullName>
    </submittedName>
</protein>
<evidence type="ECO:0000313" key="3">
    <source>
        <dbReference type="Proteomes" id="UP000663879"/>
    </source>
</evidence>